<dbReference type="Gene3D" id="1.10.530.10">
    <property type="match status" value="1"/>
</dbReference>
<dbReference type="InterPro" id="IPR011757">
    <property type="entry name" value="Lytic_transglycosylase_MltB"/>
</dbReference>
<comment type="caution">
    <text evidence="4">The sequence shown here is derived from an EMBL/GenBank/DDBJ whole genome shotgun (WGS) entry which is preliminary data.</text>
</comment>
<gene>
    <name evidence="4" type="ORF">EV695_4008</name>
</gene>
<protein>
    <submittedName>
        <fullName evidence="4">Membrane-bound lytic murein transglycosylase B</fullName>
    </submittedName>
</protein>
<accession>A0A4R1EVX2</accession>
<reference evidence="4 5" key="1">
    <citation type="submission" date="2019-03" db="EMBL/GenBank/DDBJ databases">
        <title>Genomic Encyclopedia of Type Strains, Phase IV (KMG-IV): sequencing the most valuable type-strain genomes for metagenomic binning, comparative biology and taxonomic classification.</title>
        <authorList>
            <person name="Goeker M."/>
        </authorList>
    </citation>
    <scope>NUCLEOTIDE SEQUENCE [LARGE SCALE GENOMIC DNA]</scope>
    <source>
        <strain evidence="4 5">DSM 24830</strain>
    </source>
</reference>
<keyword evidence="2" id="KW-0732">Signal</keyword>
<dbReference type="AlphaFoldDB" id="A0A4R1EVX2"/>
<feature type="chain" id="PRO_5020193780" evidence="2">
    <location>
        <begin position="28"/>
        <end position="340"/>
    </location>
</feature>
<dbReference type="InterPro" id="IPR031304">
    <property type="entry name" value="SLT_2"/>
</dbReference>
<dbReference type="OrthoDB" id="9772911at2"/>
<dbReference type="PANTHER" id="PTHR30163">
    <property type="entry name" value="MEMBRANE-BOUND LYTIC MUREIN TRANSGLYCOSYLASE B"/>
    <property type="match status" value="1"/>
</dbReference>
<dbReference type="GO" id="GO:0008933">
    <property type="term" value="F:peptidoglycan lytic transglycosylase activity"/>
    <property type="evidence" value="ECO:0007669"/>
    <property type="project" value="TreeGrafter"/>
</dbReference>
<dbReference type="InterPro" id="IPR023346">
    <property type="entry name" value="Lysozyme-like_dom_sf"/>
</dbReference>
<dbReference type="EMBL" id="SMFQ01000005">
    <property type="protein sequence ID" value="TCJ83268.1"/>
    <property type="molecule type" value="Genomic_DNA"/>
</dbReference>
<dbReference type="PANTHER" id="PTHR30163:SF9">
    <property type="entry name" value="MEMBRANE-BOUND LYTIC MUREIN TRANSGLYCOSYLASE B"/>
    <property type="match status" value="1"/>
</dbReference>
<proteinExistence type="predicted"/>
<dbReference type="Pfam" id="PF13406">
    <property type="entry name" value="SLT_2"/>
    <property type="match status" value="1"/>
</dbReference>
<feature type="domain" description="Transglycosylase SLT" evidence="3">
    <location>
        <begin position="40"/>
        <end position="328"/>
    </location>
</feature>
<dbReference type="RefSeq" id="WP_131907741.1">
    <property type="nucleotide sequence ID" value="NZ_BAAAFU010000007.1"/>
</dbReference>
<dbReference type="CDD" id="cd13399">
    <property type="entry name" value="Slt35-like"/>
    <property type="match status" value="1"/>
</dbReference>
<evidence type="ECO:0000259" key="3">
    <source>
        <dbReference type="Pfam" id="PF13406"/>
    </source>
</evidence>
<dbReference type="NCBIfam" id="TIGR02282">
    <property type="entry name" value="MltB"/>
    <property type="match status" value="1"/>
</dbReference>
<organism evidence="4 5">
    <name type="scientific">Cocleimonas flava</name>
    <dbReference type="NCBI Taxonomy" id="634765"/>
    <lineage>
        <taxon>Bacteria</taxon>
        <taxon>Pseudomonadati</taxon>
        <taxon>Pseudomonadota</taxon>
        <taxon>Gammaproteobacteria</taxon>
        <taxon>Thiotrichales</taxon>
        <taxon>Thiotrichaceae</taxon>
        <taxon>Cocleimonas</taxon>
    </lineage>
</organism>
<feature type="signal peptide" evidence="2">
    <location>
        <begin position="1"/>
        <end position="27"/>
    </location>
</feature>
<name>A0A4R1EVX2_9GAMM</name>
<evidence type="ECO:0000313" key="5">
    <source>
        <dbReference type="Proteomes" id="UP000294887"/>
    </source>
</evidence>
<keyword evidence="5" id="KW-1185">Reference proteome</keyword>
<dbReference type="SUPFAM" id="SSF53955">
    <property type="entry name" value="Lysozyme-like"/>
    <property type="match status" value="1"/>
</dbReference>
<dbReference type="InterPro" id="IPR043426">
    <property type="entry name" value="MltB-like"/>
</dbReference>
<dbReference type="Proteomes" id="UP000294887">
    <property type="component" value="Unassembled WGS sequence"/>
</dbReference>
<dbReference type="Gene3D" id="1.10.8.350">
    <property type="entry name" value="Bacterial muramidase"/>
    <property type="match status" value="1"/>
</dbReference>
<feature type="active site" evidence="1">
    <location>
        <position position="133"/>
    </location>
</feature>
<sequence>MFKKFTQSLMFSAALVLPSLLAPPYFAAEIKGNANYTSYPAMQQLIERMVQKGFDRNYLHQIFSRVQRDERILELVSSPAEGKPWHKYRPIFITEDRINSGVNFWKRHEKAITAASKQYGVDPEYIVAIIGVETFYGRNTGKHKVLRSLTTLAMDFPPREKFYTSELEHYLELMKEEGIRDPNILTGSYAGAMGLGQFISSSYRNFAVDFNQDGHTDLWHPEDAIGSVANYFSRHGWKSNGNVTVPARILGNLYAKIVNTKAIKPAHTMQILQQHGVEPLGNFSSEKVSLLQLQGLQGYEYWITGDNFYAITRYNHSPKYAMAIFQLAWEIKRRKLNSAK</sequence>
<evidence type="ECO:0000256" key="2">
    <source>
        <dbReference type="SAM" id="SignalP"/>
    </source>
</evidence>
<evidence type="ECO:0000256" key="1">
    <source>
        <dbReference type="PIRSR" id="PIRSR611757-1"/>
    </source>
</evidence>
<evidence type="ECO:0000313" key="4">
    <source>
        <dbReference type="EMBL" id="TCJ83268.1"/>
    </source>
</evidence>
<dbReference type="GO" id="GO:0009253">
    <property type="term" value="P:peptidoglycan catabolic process"/>
    <property type="evidence" value="ECO:0007669"/>
    <property type="project" value="TreeGrafter"/>
</dbReference>